<dbReference type="Proteomes" id="UP000320244">
    <property type="component" value="Unassembled WGS sequence"/>
</dbReference>
<feature type="compositionally biased region" description="Low complexity" evidence="1">
    <location>
        <begin position="27"/>
        <end position="38"/>
    </location>
</feature>
<evidence type="ECO:0000256" key="1">
    <source>
        <dbReference type="SAM" id="MobiDB-lite"/>
    </source>
</evidence>
<name>A0A563DZQ8_9MICO</name>
<keyword evidence="4" id="KW-1185">Reference proteome</keyword>
<evidence type="ECO:0000313" key="4">
    <source>
        <dbReference type="Proteomes" id="UP000320244"/>
    </source>
</evidence>
<sequence length="254" mass="26846">MIRARLTAAVVCACLAMTIAPAYAASTGPTTPASTAAPIRTQDTYSPPAAPPGAITPTPHVIIKPSNTFHVKVDPTGKKVMDDTWPDAAVVFTKAELAQALPGLTGVSAGDCQQIPVAKGGTSAHHEICTLTLRIPGEPNDDRSRLVVDVRDFGTADTIGRAWNAELAQERARAEKRPGLYTFFKNGSLGAVSSYTDGTTTRVLLAKGAVTGEIWFSGVGFTTLKSSYLASRQQYRQVIVPELVRLLAAKMHGS</sequence>
<organism evidence="3 4">
    <name type="scientific">Leekyejoonella antrihumi</name>
    <dbReference type="NCBI Taxonomy" id="1660198"/>
    <lineage>
        <taxon>Bacteria</taxon>
        <taxon>Bacillati</taxon>
        <taxon>Actinomycetota</taxon>
        <taxon>Actinomycetes</taxon>
        <taxon>Micrococcales</taxon>
        <taxon>Dermacoccaceae</taxon>
        <taxon>Leekyejoonella</taxon>
    </lineage>
</organism>
<evidence type="ECO:0000313" key="3">
    <source>
        <dbReference type="EMBL" id="TWP35124.1"/>
    </source>
</evidence>
<reference evidence="3 4" key="2">
    <citation type="submission" date="2019-08" db="EMBL/GenBank/DDBJ databases">
        <title>Jejuicoccus antrihumi gen. nov., sp. nov., a new member of the family Dermacoccaceae isolated from a cave.</title>
        <authorList>
            <person name="Schumann P."/>
            <person name="Kim I.S."/>
        </authorList>
    </citation>
    <scope>NUCLEOTIDE SEQUENCE [LARGE SCALE GENOMIC DNA]</scope>
    <source>
        <strain evidence="3 4">C5-26</strain>
    </source>
</reference>
<dbReference type="OrthoDB" id="5147018at2"/>
<keyword evidence="2" id="KW-0732">Signal</keyword>
<feature type="region of interest" description="Disordered" evidence="1">
    <location>
        <begin position="27"/>
        <end position="55"/>
    </location>
</feature>
<feature type="signal peptide" evidence="2">
    <location>
        <begin position="1"/>
        <end position="24"/>
    </location>
</feature>
<comment type="caution">
    <text evidence="3">The sequence shown here is derived from an EMBL/GenBank/DDBJ whole genome shotgun (WGS) entry which is preliminary data.</text>
</comment>
<reference evidence="3 4" key="1">
    <citation type="submission" date="2019-05" db="EMBL/GenBank/DDBJ databases">
        <authorList>
            <person name="Lee S.D."/>
        </authorList>
    </citation>
    <scope>NUCLEOTIDE SEQUENCE [LARGE SCALE GENOMIC DNA]</scope>
    <source>
        <strain evidence="3 4">C5-26</strain>
    </source>
</reference>
<accession>A0A563DZQ8</accession>
<protein>
    <recommendedName>
        <fullName evidence="5">DUF3558 domain-containing protein</fullName>
    </recommendedName>
</protein>
<dbReference type="RefSeq" id="WP_146317986.1">
    <property type="nucleotide sequence ID" value="NZ_VCQV01000022.1"/>
</dbReference>
<feature type="chain" id="PRO_5021746544" description="DUF3558 domain-containing protein" evidence="2">
    <location>
        <begin position="25"/>
        <end position="254"/>
    </location>
</feature>
<dbReference type="EMBL" id="VCQV01000022">
    <property type="protein sequence ID" value="TWP35124.1"/>
    <property type="molecule type" value="Genomic_DNA"/>
</dbReference>
<dbReference type="AlphaFoldDB" id="A0A563DZQ8"/>
<proteinExistence type="predicted"/>
<gene>
    <name evidence="3" type="ORF">FGL98_15355</name>
</gene>
<evidence type="ECO:0000256" key="2">
    <source>
        <dbReference type="SAM" id="SignalP"/>
    </source>
</evidence>
<evidence type="ECO:0008006" key="5">
    <source>
        <dbReference type="Google" id="ProtNLM"/>
    </source>
</evidence>